<feature type="signal peptide" evidence="2">
    <location>
        <begin position="1"/>
        <end position="19"/>
    </location>
</feature>
<evidence type="ECO:0000259" key="3">
    <source>
        <dbReference type="Pfam" id="PF06904"/>
    </source>
</evidence>
<dbReference type="Proteomes" id="UP001595629">
    <property type="component" value="Unassembled WGS sequence"/>
</dbReference>
<sequence length="285" mass="30690">MRRALVTALTLCLIGGASAATAPERSLRPVERPAPSSMTNADAAVAEAAVAVAISEVTNGMRPKVRPPSPQVTQAALRAPAPGSGQGPDTSLRPPPRTEEAEKAFLFRKRKQRKGSVCDNIEIQGEKVGNVPGSGACGITDAVRVTSVAGVKLSRPALMNCATAHALHTWTTRTLKPTFRRRGPVVEMRVAAHYACRTRNNRKGARLSEHAKGNAIDLSAFTMMDGEVITVLEGWRRGSSRRLLQSAWKGACGPFGTVLGPNADRYHRDHFHFDTARHRSGPYCR</sequence>
<dbReference type="InterPro" id="IPR009683">
    <property type="entry name" value="Extensin-like_C"/>
</dbReference>
<evidence type="ECO:0000256" key="1">
    <source>
        <dbReference type="SAM" id="MobiDB-lite"/>
    </source>
</evidence>
<dbReference type="EMBL" id="JBHRXI010000048">
    <property type="protein sequence ID" value="MFC3616204.1"/>
    <property type="molecule type" value="Genomic_DNA"/>
</dbReference>
<comment type="caution">
    <text evidence="4">The sequence shown here is derived from an EMBL/GenBank/DDBJ whole genome shotgun (WGS) entry which is preliminary data.</text>
</comment>
<feature type="chain" id="PRO_5047067077" evidence="2">
    <location>
        <begin position="20"/>
        <end position="285"/>
    </location>
</feature>
<evidence type="ECO:0000313" key="5">
    <source>
        <dbReference type="Proteomes" id="UP001595629"/>
    </source>
</evidence>
<dbReference type="Pfam" id="PF06904">
    <property type="entry name" value="Extensin-like_C"/>
    <property type="match status" value="1"/>
</dbReference>
<proteinExistence type="predicted"/>
<evidence type="ECO:0000313" key="4">
    <source>
        <dbReference type="EMBL" id="MFC3616204.1"/>
    </source>
</evidence>
<organism evidence="4 5">
    <name type="scientific">Lutimaribacter marinistellae</name>
    <dbReference type="NCBI Taxonomy" id="1820329"/>
    <lineage>
        <taxon>Bacteria</taxon>
        <taxon>Pseudomonadati</taxon>
        <taxon>Pseudomonadota</taxon>
        <taxon>Alphaproteobacteria</taxon>
        <taxon>Rhodobacterales</taxon>
        <taxon>Roseobacteraceae</taxon>
        <taxon>Lutimaribacter</taxon>
    </lineage>
</organism>
<keyword evidence="5" id="KW-1185">Reference proteome</keyword>
<name>A0ABV7TN50_9RHOB</name>
<gene>
    <name evidence="4" type="ORF">ACFORG_20885</name>
</gene>
<dbReference type="RefSeq" id="WP_386737509.1">
    <property type="nucleotide sequence ID" value="NZ_JBHRXI010000048.1"/>
</dbReference>
<feature type="domain" description="Extensin-like C-terminal" evidence="3">
    <location>
        <begin position="133"/>
        <end position="285"/>
    </location>
</feature>
<reference evidence="5" key="1">
    <citation type="journal article" date="2019" name="Int. J. Syst. Evol. Microbiol.">
        <title>The Global Catalogue of Microorganisms (GCM) 10K type strain sequencing project: providing services to taxonomists for standard genome sequencing and annotation.</title>
        <authorList>
            <consortium name="The Broad Institute Genomics Platform"/>
            <consortium name="The Broad Institute Genome Sequencing Center for Infectious Disease"/>
            <person name="Wu L."/>
            <person name="Ma J."/>
        </authorList>
    </citation>
    <scope>NUCLEOTIDE SEQUENCE [LARGE SCALE GENOMIC DNA]</scope>
    <source>
        <strain evidence="5">KCTC 42911</strain>
    </source>
</reference>
<accession>A0ABV7TN50</accession>
<feature type="region of interest" description="Disordered" evidence="1">
    <location>
        <begin position="60"/>
        <end position="98"/>
    </location>
</feature>
<protein>
    <submittedName>
        <fullName evidence="4">Extensin family protein</fullName>
    </submittedName>
</protein>
<keyword evidence="2" id="KW-0732">Signal</keyword>
<evidence type="ECO:0000256" key="2">
    <source>
        <dbReference type="SAM" id="SignalP"/>
    </source>
</evidence>